<evidence type="ECO:0000259" key="12">
    <source>
        <dbReference type="Pfam" id="PF00171"/>
    </source>
</evidence>
<comment type="pathway">
    <text evidence="1">Amino-acid biosynthesis; L-proline biosynthesis; L-glutamate 5-semialdehyde from L-glutamate: step 2/2.</text>
</comment>
<dbReference type="AlphaFoldDB" id="A0A0P1KM30"/>
<dbReference type="InterPro" id="IPR015590">
    <property type="entry name" value="Aldehyde_DH_dom"/>
</dbReference>
<dbReference type="FunFam" id="3.40.309.10:FF:000006">
    <property type="entry name" value="Gamma-glutamyl phosphate reductase"/>
    <property type="match status" value="1"/>
</dbReference>
<dbReference type="InterPro" id="IPR012134">
    <property type="entry name" value="Glu-5-SA_DH"/>
</dbReference>
<feature type="domain" description="Aldehyde dehydrogenase" evidence="12">
    <location>
        <begin position="16"/>
        <end position="284"/>
    </location>
</feature>
<evidence type="ECO:0000256" key="7">
    <source>
        <dbReference type="ARBA" id="ARBA00049024"/>
    </source>
</evidence>
<dbReference type="HAMAP" id="MF_00412">
    <property type="entry name" value="ProA"/>
    <property type="match status" value="1"/>
</dbReference>
<dbReference type="InterPro" id="IPR016163">
    <property type="entry name" value="Ald_DH_C"/>
</dbReference>
<dbReference type="GO" id="GO:0004350">
    <property type="term" value="F:glutamate-5-semialdehyde dehydrogenase activity"/>
    <property type="evidence" value="ECO:0007669"/>
    <property type="project" value="UniProtKB-EC"/>
</dbReference>
<evidence type="ECO:0000313" key="14">
    <source>
        <dbReference type="Proteomes" id="UP000236544"/>
    </source>
</evidence>
<evidence type="ECO:0000256" key="11">
    <source>
        <dbReference type="ARBA" id="ARBA00077451"/>
    </source>
</evidence>
<evidence type="ECO:0000256" key="3">
    <source>
        <dbReference type="ARBA" id="ARBA00022605"/>
    </source>
</evidence>
<dbReference type="InterPro" id="IPR016162">
    <property type="entry name" value="Ald_DH_N"/>
</dbReference>
<dbReference type="EC" id="1.2.1.41" evidence="2"/>
<evidence type="ECO:0000256" key="10">
    <source>
        <dbReference type="ARBA" id="ARBA00075718"/>
    </source>
</evidence>
<keyword evidence="14" id="KW-1185">Reference proteome</keyword>
<dbReference type="NCBIfam" id="NF001221">
    <property type="entry name" value="PRK00197.1"/>
    <property type="match status" value="1"/>
</dbReference>
<evidence type="ECO:0000256" key="9">
    <source>
        <dbReference type="ARBA" id="ARBA00060997"/>
    </source>
</evidence>
<dbReference type="UniPathway" id="UPA00098">
    <property type="reaction ID" value="UER00360"/>
</dbReference>
<dbReference type="InterPro" id="IPR020593">
    <property type="entry name" value="G-glutamylP_reductase_CS"/>
</dbReference>
<dbReference type="NCBIfam" id="TIGR00407">
    <property type="entry name" value="proA"/>
    <property type="match status" value="1"/>
</dbReference>
<dbReference type="InterPro" id="IPR016161">
    <property type="entry name" value="Ald_DH/histidinol_DH"/>
</dbReference>
<comment type="similarity">
    <text evidence="9">Belongs to the gamma-glutamyl phosphate reductase family.</text>
</comment>
<evidence type="ECO:0000256" key="4">
    <source>
        <dbReference type="ARBA" id="ARBA00022650"/>
    </source>
</evidence>
<keyword evidence="6" id="KW-0560">Oxidoreductase</keyword>
<dbReference type="InterPro" id="IPR000965">
    <property type="entry name" value="GPR_dom"/>
</dbReference>
<dbReference type="PROSITE" id="PS01223">
    <property type="entry name" value="PROA"/>
    <property type="match status" value="1"/>
</dbReference>
<comment type="catalytic activity">
    <reaction evidence="7">
        <text>L-glutamate 5-semialdehyde + phosphate + NADP(+) = L-glutamyl 5-phosphate + NADPH + H(+)</text>
        <dbReference type="Rhea" id="RHEA:19541"/>
        <dbReference type="ChEBI" id="CHEBI:15378"/>
        <dbReference type="ChEBI" id="CHEBI:43474"/>
        <dbReference type="ChEBI" id="CHEBI:57783"/>
        <dbReference type="ChEBI" id="CHEBI:58066"/>
        <dbReference type="ChEBI" id="CHEBI:58274"/>
        <dbReference type="ChEBI" id="CHEBI:58349"/>
        <dbReference type="EC" id="1.2.1.41"/>
    </reaction>
</comment>
<dbReference type="CDD" id="cd07079">
    <property type="entry name" value="ALDH_F18-19_ProA-GPR"/>
    <property type="match status" value="1"/>
</dbReference>
<dbReference type="OrthoDB" id="1934954at2759"/>
<dbReference type="PIRSF" id="PIRSF000151">
    <property type="entry name" value="GPR"/>
    <property type="match status" value="1"/>
</dbReference>
<gene>
    <name evidence="13" type="ORF">LAQU0_S01e14642g</name>
</gene>
<dbReference type="GO" id="GO:0050661">
    <property type="term" value="F:NADP binding"/>
    <property type="evidence" value="ECO:0007669"/>
    <property type="project" value="InterPro"/>
</dbReference>
<dbReference type="Gene3D" id="3.40.309.10">
    <property type="entry name" value="Aldehyde Dehydrogenase, Chain A, domain 2"/>
    <property type="match status" value="1"/>
</dbReference>
<evidence type="ECO:0000256" key="8">
    <source>
        <dbReference type="ARBA" id="ARBA00059423"/>
    </source>
</evidence>
<keyword evidence="4" id="KW-0641">Proline biosynthesis</keyword>
<dbReference type="PANTHER" id="PTHR11063">
    <property type="entry name" value="GLUTAMATE SEMIALDEHYDE DEHYDROGENASE"/>
    <property type="match status" value="1"/>
</dbReference>
<organism evidence="13 14">
    <name type="scientific">Lachancea quebecensis</name>
    <dbReference type="NCBI Taxonomy" id="1654605"/>
    <lineage>
        <taxon>Eukaryota</taxon>
        <taxon>Fungi</taxon>
        <taxon>Dikarya</taxon>
        <taxon>Ascomycota</taxon>
        <taxon>Saccharomycotina</taxon>
        <taxon>Saccharomycetes</taxon>
        <taxon>Saccharomycetales</taxon>
        <taxon>Saccharomycetaceae</taxon>
        <taxon>Lachancea</taxon>
    </lineage>
</organism>
<evidence type="ECO:0000313" key="13">
    <source>
        <dbReference type="EMBL" id="CUS20787.1"/>
    </source>
</evidence>
<evidence type="ECO:0000256" key="5">
    <source>
        <dbReference type="ARBA" id="ARBA00022857"/>
    </source>
</evidence>
<dbReference type="Gene3D" id="3.40.605.10">
    <property type="entry name" value="Aldehyde Dehydrogenase, Chain A, domain 1"/>
    <property type="match status" value="1"/>
</dbReference>
<dbReference type="SUPFAM" id="SSF53720">
    <property type="entry name" value="ALDH-like"/>
    <property type="match status" value="1"/>
</dbReference>
<dbReference type="Pfam" id="PF00171">
    <property type="entry name" value="Aldedh"/>
    <property type="match status" value="1"/>
</dbReference>
<dbReference type="EMBL" id="LN890560">
    <property type="protein sequence ID" value="CUS20787.1"/>
    <property type="molecule type" value="Genomic_DNA"/>
</dbReference>
<evidence type="ECO:0000256" key="6">
    <source>
        <dbReference type="ARBA" id="ARBA00023002"/>
    </source>
</evidence>
<evidence type="ECO:0000256" key="2">
    <source>
        <dbReference type="ARBA" id="ARBA00013002"/>
    </source>
</evidence>
<comment type="function">
    <text evidence="8">Catalyzes the NADPH dependent reduction of L-gamma-glutamyl 5-phosphate into L-glutamate 5-semialdehyde and phosphate. The product spontaneously undergoes cyclization to form 1-pyrroline-5-carboxylate.</text>
</comment>
<keyword evidence="3" id="KW-0028">Amino-acid biosynthesis</keyword>
<evidence type="ECO:0000256" key="1">
    <source>
        <dbReference type="ARBA" id="ARBA00004985"/>
    </source>
</evidence>
<name>A0A0P1KM30_9SACH</name>
<proteinExistence type="inferred from homology"/>
<reference evidence="14" key="1">
    <citation type="submission" date="2015-10" db="EMBL/GenBank/DDBJ databases">
        <authorList>
            <person name="Devillers H."/>
        </authorList>
    </citation>
    <scope>NUCLEOTIDE SEQUENCE [LARGE SCALE GENOMIC DNA]</scope>
</reference>
<sequence>MASVSSAIKHQATRMSSGAETIAKNARLGGNTLKTISNENRSHLLYKIHDGLKANAKSIKEANQLDLAKAKEDNLADSLYKRLDLFKGDKFDTMLIGIKDVAELEDPVGKVKLARQLDENLNLYQVTAPVGALLVIFESRPEVIANITSLAIKSGNAAILKGGKESVHTFREISRIINTVISENEANTGIPANVIQLIETRQDVSDLLQQDLYIDLVVPRGSNELVRKIKSSTKIPVLGHADGICSIYLDSEADLAIAKRITVDAKTSYPAGCNAVETILVNPEMPNWWEVLENLSRVGGVTLHLPAEVKNSYLDFLKQSKTLDDDIQGKIADADESRDFDKEFLSLDCAVKFVHSTEDAIAHINQHSSKHTDAIITENKAKAELFMKGVDSSGVYWNASTRFADGFRYGFGTEVGISTSKIHARGPVGLDGLVSYQYQLRGNGQVASDYIGSGGKKAFIHKNLDISQLRL</sequence>
<protein>
    <recommendedName>
        <fullName evidence="2">glutamate-5-semialdehyde dehydrogenase</fullName>
        <ecNumber evidence="2">1.2.1.41</ecNumber>
    </recommendedName>
    <alternativeName>
        <fullName evidence="11">Glutamate-5-semialdehyde dehydrogenase</fullName>
    </alternativeName>
    <alternativeName>
        <fullName evidence="10">Glutamyl-gamma-semialdehyde dehydrogenase</fullName>
    </alternativeName>
</protein>
<dbReference type="Proteomes" id="UP000236544">
    <property type="component" value="Unassembled WGS sequence"/>
</dbReference>
<dbReference type="PANTHER" id="PTHR11063:SF8">
    <property type="entry name" value="DELTA-1-PYRROLINE-5-CARBOXYLATE SYNTHASE"/>
    <property type="match status" value="1"/>
</dbReference>
<keyword evidence="5" id="KW-0521">NADP</keyword>
<dbReference type="GO" id="GO:0055129">
    <property type="term" value="P:L-proline biosynthetic process"/>
    <property type="evidence" value="ECO:0007669"/>
    <property type="project" value="UniProtKB-UniPathway"/>
</dbReference>
<accession>A0A0P1KM30</accession>